<feature type="region of interest" description="Disordered" evidence="1">
    <location>
        <begin position="291"/>
        <end position="314"/>
    </location>
</feature>
<dbReference type="Proteomes" id="UP000515908">
    <property type="component" value="Chromosome 19"/>
</dbReference>
<feature type="domain" description="Flagellar attachment zone protein 1 conserved" evidence="2">
    <location>
        <begin position="315"/>
        <end position="401"/>
    </location>
</feature>
<feature type="region of interest" description="Disordered" evidence="1">
    <location>
        <begin position="112"/>
        <end position="136"/>
    </location>
</feature>
<dbReference type="InterPro" id="IPR056614">
    <property type="entry name" value="FAZ1_cons"/>
</dbReference>
<evidence type="ECO:0000313" key="3">
    <source>
        <dbReference type="EMBL" id="CAD2221044.1"/>
    </source>
</evidence>
<dbReference type="VEuPathDB" id="TriTrypDB:ADEAN_000857100"/>
<accession>A0A7G2CQ02</accession>
<gene>
    <name evidence="3" type="ORF">ADEAN_000857100</name>
</gene>
<evidence type="ECO:0000313" key="4">
    <source>
        <dbReference type="Proteomes" id="UP000515908"/>
    </source>
</evidence>
<evidence type="ECO:0000259" key="2">
    <source>
        <dbReference type="Pfam" id="PF23398"/>
    </source>
</evidence>
<sequence length="580" mass="64978">MDQPPPVPVRQGRRRESGAHSGTTRHRTLSASAAQKKPVGEGESQLEEYCRHVEEDFVELRGAYQDQSTQLEAVETLMKESKLREEMLQAVDRRVKLTCNFLQEMVQLTTDGRGLRQREDNATNSSTKRKNQLGSLNYRSDDIMAMMDAVRDGFQKRMKELQTAREGERVNLEAAKAAEKEVQQLKRKVDSLLSSSRNRAPTSVEEDICIPASAEEVNNLRRQLNDASRQNRRTLEEVQKLTSDLKKSQQEVSVAAVRLNLQESELKELRARLESKDKLIAEAEKRYKAAEERLAQGDGPSTTNTHTRPVRGGRTQTHHYISLRGKEYAAVLKESPEEFKDSFVKSVSKLLRVSADAVTNVDLLYGGDGVSGEFDLQHNSTLEEIDYTLLRHAFPELDSLRRRGETLCKHWAVKSTASLVKELGEAHESLKFAQTNATTLNSRVRALEASLERRDVVDGEVESALLDTEKTIQDLYNALEEQNATVVSLRATVKEYEEKCNGMQSQLAEEKEMRKDSEAETDRKQALLASAELKLRAAEKEVEKTFQAAKGGAGGTPTRNDLPPVHAGRNEGQCGSADDA</sequence>
<evidence type="ECO:0000256" key="1">
    <source>
        <dbReference type="SAM" id="MobiDB-lite"/>
    </source>
</evidence>
<organism evidence="3 4">
    <name type="scientific">Angomonas deanei</name>
    <dbReference type="NCBI Taxonomy" id="59799"/>
    <lineage>
        <taxon>Eukaryota</taxon>
        <taxon>Discoba</taxon>
        <taxon>Euglenozoa</taxon>
        <taxon>Kinetoplastea</taxon>
        <taxon>Metakinetoplastina</taxon>
        <taxon>Trypanosomatida</taxon>
        <taxon>Trypanosomatidae</taxon>
        <taxon>Strigomonadinae</taxon>
        <taxon>Angomonas</taxon>
    </lineage>
</organism>
<keyword evidence="4" id="KW-1185">Reference proteome</keyword>
<feature type="compositionally biased region" description="Polar residues" evidence="1">
    <location>
        <begin position="122"/>
        <end position="136"/>
    </location>
</feature>
<dbReference type="Pfam" id="PF23398">
    <property type="entry name" value="FAZ1_cons"/>
    <property type="match status" value="1"/>
</dbReference>
<dbReference type="EMBL" id="LR877163">
    <property type="protein sequence ID" value="CAD2221044.1"/>
    <property type="molecule type" value="Genomic_DNA"/>
</dbReference>
<name>A0A7G2CQ02_9TRYP</name>
<protein>
    <recommendedName>
        <fullName evidence="2">Flagellar attachment zone protein 1 conserved domain-containing protein</fullName>
    </recommendedName>
</protein>
<feature type="region of interest" description="Disordered" evidence="1">
    <location>
        <begin position="544"/>
        <end position="580"/>
    </location>
</feature>
<reference evidence="3 4" key="1">
    <citation type="submission" date="2020-08" db="EMBL/GenBank/DDBJ databases">
        <authorList>
            <person name="Newling K."/>
            <person name="Davey J."/>
            <person name="Forrester S."/>
        </authorList>
    </citation>
    <scope>NUCLEOTIDE SEQUENCE [LARGE SCALE GENOMIC DNA]</scope>
    <source>
        <strain evidence="4">Crithidia deanei Carvalho (ATCC PRA-265)</strain>
    </source>
</reference>
<feature type="region of interest" description="Disordered" evidence="1">
    <location>
        <begin position="1"/>
        <end position="46"/>
    </location>
</feature>
<proteinExistence type="predicted"/>
<dbReference type="AlphaFoldDB" id="A0A7G2CQ02"/>